<evidence type="ECO:0000313" key="13">
    <source>
        <dbReference type="Proteomes" id="UP000078224"/>
    </source>
</evidence>
<accession>A0A1B7JWV0</accession>
<feature type="chain" id="PRO_5008595608" evidence="9">
    <location>
        <begin position="28"/>
        <end position="250"/>
    </location>
</feature>
<dbReference type="InterPro" id="IPR016148">
    <property type="entry name" value="Pili_assmbl_chaperone_C"/>
</dbReference>
<dbReference type="Proteomes" id="UP000078224">
    <property type="component" value="Unassembled WGS sequence"/>
</dbReference>
<dbReference type="InterPro" id="IPR050643">
    <property type="entry name" value="Periplasmic_pilus_chap"/>
</dbReference>
<dbReference type="InterPro" id="IPR016147">
    <property type="entry name" value="Pili_assmbl_chaperone_N"/>
</dbReference>
<feature type="domain" description="Pili assembly chaperone N-terminal" evidence="10">
    <location>
        <begin position="30"/>
        <end position="146"/>
    </location>
</feature>
<evidence type="ECO:0000256" key="2">
    <source>
        <dbReference type="ARBA" id="ARBA00007399"/>
    </source>
</evidence>
<dbReference type="InterPro" id="IPR036316">
    <property type="entry name" value="Pili_assmbl_chap_C_dom_sf"/>
</dbReference>
<evidence type="ECO:0000256" key="1">
    <source>
        <dbReference type="ARBA" id="ARBA00004418"/>
    </source>
</evidence>
<dbReference type="InterPro" id="IPR018046">
    <property type="entry name" value="Pili_assmbl_chaperone_CS"/>
</dbReference>
<evidence type="ECO:0000256" key="3">
    <source>
        <dbReference type="ARBA" id="ARBA00022558"/>
    </source>
</evidence>
<dbReference type="EMBL" id="LXEW01000023">
    <property type="protein sequence ID" value="OAT52368.1"/>
    <property type="molecule type" value="Genomic_DNA"/>
</dbReference>
<keyword evidence="3" id="KW-1029">Fimbrium biogenesis</keyword>
<dbReference type="PRINTS" id="PR00969">
    <property type="entry name" value="CHAPERONPILI"/>
</dbReference>
<dbReference type="SUPFAM" id="SSF49354">
    <property type="entry name" value="PapD-like"/>
    <property type="match status" value="1"/>
</dbReference>
<dbReference type="PANTHER" id="PTHR30251">
    <property type="entry name" value="PILUS ASSEMBLY CHAPERONE"/>
    <property type="match status" value="1"/>
</dbReference>
<evidence type="ECO:0000256" key="8">
    <source>
        <dbReference type="RuleBase" id="RU003918"/>
    </source>
</evidence>
<reference evidence="12 13" key="1">
    <citation type="submission" date="2016-04" db="EMBL/GenBank/DDBJ databases">
        <title>ATOL: Assembling a taxonomically balanced genome-scale reconstruction of the evolutionary history of the Enterobacteriaceae.</title>
        <authorList>
            <person name="Plunkett G.III."/>
            <person name="Neeno-Eckwall E.C."/>
            <person name="Glasner J.D."/>
            <person name="Perna N.T."/>
        </authorList>
    </citation>
    <scope>NUCLEOTIDE SEQUENCE [LARGE SCALE GENOMIC DNA]</scope>
    <source>
        <strain evidence="12 13">ATCC 35613</strain>
    </source>
</reference>
<dbReference type="PROSITE" id="PS00635">
    <property type="entry name" value="PILI_CHAPERONE"/>
    <property type="match status" value="1"/>
</dbReference>
<organism evidence="12 13">
    <name type="scientific">Providencia heimbachae ATCC 35613</name>
    <dbReference type="NCBI Taxonomy" id="1354272"/>
    <lineage>
        <taxon>Bacteria</taxon>
        <taxon>Pseudomonadati</taxon>
        <taxon>Pseudomonadota</taxon>
        <taxon>Gammaproteobacteria</taxon>
        <taxon>Enterobacterales</taxon>
        <taxon>Morganellaceae</taxon>
        <taxon>Providencia</taxon>
    </lineage>
</organism>
<keyword evidence="5" id="KW-0574">Periplasm</keyword>
<dbReference type="Pfam" id="PF02753">
    <property type="entry name" value="PapD_C"/>
    <property type="match status" value="1"/>
</dbReference>
<dbReference type="PATRIC" id="fig|1354272.4.peg.1603"/>
<dbReference type="InterPro" id="IPR001829">
    <property type="entry name" value="Pili_assmbl_chaperone_bac"/>
</dbReference>
<keyword evidence="4 9" id="KW-0732">Signal</keyword>
<feature type="domain" description="Pili assembly chaperone C-terminal" evidence="11">
    <location>
        <begin position="172"/>
        <end position="228"/>
    </location>
</feature>
<sequence length="250" mass="28280">MSVNKMTLFKKVLSVVLLSSVMSQAYAVLGLDRTRIIFNEEDGGTSVVIENQDSTSSFLAQTWIETPEGKKLTDSLVALPFLQKVSPKQKKQIKITYMDGQNSLPQDRESLLYFNLLGIPPQGKEANVVQFTIQSRLKLFYRPKGIEYKMSVDKDFQRDLKVVKQGENIKLTNPTPFNIIITNINVDQNKDNNFPETIVAPFSDSVVKLKNPSWNSFEVAYIDDFGGLKFSKYQCNTTQSCELISSVKNK</sequence>
<dbReference type="Gene3D" id="2.60.40.10">
    <property type="entry name" value="Immunoglobulins"/>
    <property type="match status" value="2"/>
</dbReference>
<proteinExistence type="inferred from homology"/>
<comment type="similarity">
    <text evidence="2 8">Belongs to the periplasmic pilus chaperone family.</text>
</comment>
<evidence type="ECO:0000259" key="10">
    <source>
        <dbReference type="Pfam" id="PF00345"/>
    </source>
</evidence>
<dbReference type="PANTHER" id="PTHR30251:SF5">
    <property type="entry name" value="FIMBRIAL CHAPARONE PROTEIN"/>
    <property type="match status" value="1"/>
</dbReference>
<keyword evidence="6 8" id="KW-0143">Chaperone</keyword>
<protein>
    <submittedName>
        <fullName evidence="12">Periplasmic fimbrial chaperone</fullName>
    </submittedName>
</protein>
<dbReference type="SUPFAM" id="SSF49584">
    <property type="entry name" value="Periplasmic chaperone C-domain"/>
    <property type="match status" value="1"/>
</dbReference>
<feature type="signal peptide" evidence="9">
    <location>
        <begin position="1"/>
        <end position="27"/>
    </location>
</feature>
<evidence type="ECO:0000256" key="7">
    <source>
        <dbReference type="ARBA" id="ARBA00023319"/>
    </source>
</evidence>
<evidence type="ECO:0000259" key="11">
    <source>
        <dbReference type="Pfam" id="PF02753"/>
    </source>
</evidence>
<dbReference type="InterPro" id="IPR013783">
    <property type="entry name" value="Ig-like_fold"/>
</dbReference>
<dbReference type="Pfam" id="PF00345">
    <property type="entry name" value="PapD_N"/>
    <property type="match status" value="1"/>
</dbReference>
<keyword evidence="7" id="KW-0393">Immunoglobulin domain</keyword>
<keyword evidence="13" id="KW-1185">Reference proteome</keyword>
<name>A0A1B7JWV0_9GAMM</name>
<dbReference type="AlphaFoldDB" id="A0A1B7JWV0"/>
<gene>
    <name evidence="12" type="ORF">M998_1577</name>
</gene>
<dbReference type="GO" id="GO:0071555">
    <property type="term" value="P:cell wall organization"/>
    <property type="evidence" value="ECO:0007669"/>
    <property type="project" value="InterPro"/>
</dbReference>
<evidence type="ECO:0000256" key="5">
    <source>
        <dbReference type="ARBA" id="ARBA00022764"/>
    </source>
</evidence>
<dbReference type="OrthoDB" id="9131059at2"/>
<comment type="subcellular location">
    <subcellularLocation>
        <location evidence="1 8">Periplasm</location>
    </subcellularLocation>
</comment>
<dbReference type="InterPro" id="IPR008962">
    <property type="entry name" value="PapD-like_sf"/>
</dbReference>
<evidence type="ECO:0000256" key="4">
    <source>
        <dbReference type="ARBA" id="ARBA00022729"/>
    </source>
</evidence>
<evidence type="ECO:0000256" key="9">
    <source>
        <dbReference type="SAM" id="SignalP"/>
    </source>
</evidence>
<evidence type="ECO:0000313" key="12">
    <source>
        <dbReference type="EMBL" id="OAT52368.1"/>
    </source>
</evidence>
<comment type="caution">
    <text evidence="12">The sequence shown here is derived from an EMBL/GenBank/DDBJ whole genome shotgun (WGS) entry which is preliminary data.</text>
</comment>
<dbReference type="GO" id="GO:0030288">
    <property type="term" value="C:outer membrane-bounded periplasmic space"/>
    <property type="evidence" value="ECO:0007669"/>
    <property type="project" value="InterPro"/>
</dbReference>
<evidence type="ECO:0000256" key="6">
    <source>
        <dbReference type="ARBA" id="ARBA00023186"/>
    </source>
</evidence>